<gene>
    <name evidence="3" type="ORF">KYC_23668</name>
</gene>
<dbReference type="EMBL" id="AGUF01000074">
    <property type="protein sequence ID" value="EHK63867.1"/>
    <property type="molecule type" value="Genomic_DNA"/>
</dbReference>
<dbReference type="Gene3D" id="3.40.190.10">
    <property type="entry name" value="Periplasmic binding protein-like II"/>
    <property type="match status" value="1"/>
</dbReference>
<feature type="signal peptide" evidence="2">
    <location>
        <begin position="1"/>
        <end position="49"/>
    </location>
</feature>
<protein>
    <submittedName>
        <fullName evidence="3">Twin-arginine translocation pathway signal protein</fullName>
    </submittedName>
</protein>
<reference evidence="3 4" key="1">
    <citation type="journal article" date="2012" name="J. Bacteriol.">
        <title>Genome sequence of the highly efficient arsenite-oxidizing bacterium Achromobacter arsenitoxydans SY8.</title>
        <authorList>
            <person name="Li X."/>
            <person name="Hu Y."/>
            <person name="Gong J."/>
            <person name="Lin Y."/>
            <person name="Johnstone L."/>
            <person name="Rensing C."/>
            <person name="Wang G."/>
        </authorList>
    </citation>
    <scope>NUCLEOTIDE SEQUENCE [LARGE SCALE GENOMIC DNA]</scope>
    <source>
        <strain evidence="3 4">SY8</strain>
    </source>
</reference>
<evidence type="ECO:0000313" key="4">
    <source>
        <dbReference type="Proteomes" id="UP000003113"/>
    </source>
</evidence>
<sequence length="353" mass="38332">MRWMLWSFLHRENTRQEPEGRSRPTGWRPIARAAAICLAACVATAPAHAADYPAKKPLSLIVPYPAGGASDASARQFGVHIAAALKQQVVVENVGGGAGMLGARRVLTSPADGYTFLHGSPNEIILSPFLNAAAHYKPEDFRLTQPISEATIVLLARADLPVDNVDEFIAYAKRPGARPLTFGSVGIGSLYHIMTEYLGRKVGAEFLHVPYRGAAPALQDLIGRQVDFAVLPYQQAMQGMAAQQQLKILTSFSTALPPQLAALPLISQSKTIPDFVYTIAGGYYVRHDTPGPEVAALRRAVGHALEQPDLRERMEAEGRVLLQPMSQEDADAYAQAQVAKYREMIQTLGLKPM</sequence>
<evidence type="ECO:0000313" key="3">
    <source>
        <dbReference type="EMBL" id="EHK63867.1"/>
    </source>
</evidence>
<feature type="chain" id="PRO_5003533356" evidence="2">
    <location>
        <begin position="50"/>
        <end position="353"/>
    </location>
</feature>
<accession>H0FD74</accession>
<dbReference type="InterPro" id="IPR042100">
    <property type="entry name" value="Bug_dom1"/>
</dbReference>
<dbReference type="PIRSF" id="PIRSF017082">
    <property type="entry name" value="YflP"/>
    <property type="match status" value="1"/>
</dbReference>
<dbReference type="PANTHER" id="PTHR42928:SF5">
    <property type="entry name" value="BLR1237 PROTEIN"/>
    <property type="match status" value="1"/>
</dbReference>
<dbReference type="Gene3D" id="3.40.190.150">
    <property type="entry name" value="Bordetella uptake gene, domain 1"/>
    <property type="match status" value="1"/>
</dbReference>
<dbReference type="Pfam" id="PF03401">
    <property type="entry name" value="TctC"/>
    <property type="match status" value="1"/>
</dbReference>
<evidence type="ECO:0000256" key="1">
    <source>
        <dbReference type="ARBA" id="ARBA00006987"/>
    </source>
</evidence>
<name>H0FD74_9BURK</name>
<dbReference type="AlphaFoldDB" id="H0FD74"/>
<dbReference type="SUPFAM" id="SSF53850">
    <property type="entry name" value="Periplasmic binding protein-like II"/>
    <property type="match status" value="1"/>
</dbReference>
<dbReference type="InterPro" id="IPR005064">
    <property type="entry name" value="BUG"/>
</dbReference>
<dbReference type="Proteomes" id="UP000003113">
    <property type="component" value="Unassembled WGS sequence"/>
</dbReference>
<dbReference type="STRING" id="477184.KYC_23668"/>
<dbReference type="RefSeq" id="WP_008167076.1">
    <property type="nucleotide sequence ID" value="NZ_AGUF01000074.1"/>
</dbReference>
<keyword evidence="4" id="KW-1185">Reference proteome</keyword>
<organism evidence="3 4">
    <name type="scientific">Achromobacter arsenitoxydans SY8</name>
    <dbReference type="NCBI Taxonomy" id="477184"/>
    <lineage>
        <taxon>Bacteria</taxon>
        <taxon>Pseudomonadati</taxon>
        <taxon>Pseudomonadota</taxon>
        <taxon>Betaproteobacteria</taxon>
        <taxon>Burkholderiales</taxon>
        <taxon>Alcaligenaceae</taxon>
        <taxon>Achromobacter</taxon>
    </lineage>
</organism>
<dbReference type="CDD" id="cd07012">
    <property type="entry name" value="PBP2_Bug_TTT"/>
    <property type="match status" value="1"/>
</dbReference>
<evidence type="ECO:0000256" key="2">
    <source>
        <dbReference type="SAM" id="SignalP"/>
    </source>
</evidence>
<keyword evidence="2" id="KW-0732">Signal</keyword>
<dbReference type="eggNOG" id="COG3181">
    <property type="taxonomic scope" value="Bacteria"/>
</dbReference>
<dbReference type="PATRIC" id="fig|477184.5.peg.4655"/>
<proteinExistence type="inferred from homology"/>
<comment type="caution">
    <text evidence="3">The sequence shown here is derived from an EMBL/GenBank/DDBJ whole genome shotgun (WGS) entry which is preliminary data.</text>
</comment>
<dbReference type="PANTHER" id="PTHR42928">
    <property type="entry name" value="TRICARBOXYLATE-BINDING PROTEIN"/>
    <property type="match status" value="1"/>
</dbReference>
<comment type="similarity">
    <text evidence="1">Belongs to the UPF0065 (bug) family.</text>
</comment>